<dbReference type="PANTHER" id="PTHR43398">
    <property type="entry name" value="DOLICHOL-PHOSPHATE MANNOSYLTRANSFERASE SUBUNIT 1"/>
    <property type="match status" value="1"/>
</dbReference>
<feature type="domain" description="GtrA/DPMS transmembrane" evidence="10">
    <location>
        <begin position="250"/>
        <end position="366"/>
    </location>
</feature>
<dbReference type="GO" id="GO:0016020">
    <property type="term" value="C:membrane"/>
    <property type="evidence" value="ECO:0007669"/>
    <property type="project" value="UniProtKB-SubCell"/>
</dbReference>
<keyword evidence="6 8" id="KW-1133">Transmembrane helix</keyword>
<keyword evidence="4 11" id="KW-0808">Transferase</keyword>
<dbReference type="Gene3D" id="3.90.550.10">
    <property type="entry name" value="Spore Coat Polysaccharide Biosynthesis Protein SpsA, Chain A"/>
    <property type="match status" value="1"/>
</dbReference>
<evidence type="ECO:0000256" key="7">
    <source>
        <dbReference type="ARBA" id="ARBA00023136"/>
    </source>
</evidence>
<keyword evidence="7 8" id="KW-0472">Membrane</keyword>
<gene>
    <name evidence="11" type="ORF">SAMN02745172_00538</name>
</gene>
<keyword evidence="3 11" id="KW-0328">Glycosyltransferase</keyword>
<dbReference type="STRING" id="1123029.SAMN02745172_00538"/>
<dbReference type="InterPro" id="IPR007267">
    <property type="entry name" value="GtrA_DPMS_TM"/>
</dbReference>
<feature type="domain" description="Glycosyltransferase 2-like" evidence="9">
    <location>
        <begin position="14"/>
        <end position="179"/>
    </location>
</feature>
<feature type="transmembrane region" description="Helical" evidence="8">
    <location>
        <begin position="342"/>
        <end position="366"/>
    </location>
</feature>
<evidence type="ECO:0000256" key="1">
    <source>
        <dbReference type="ARBA" id="ARBA00004141"/>
    </source>
</evidence>
<evidence type="ECO:0000256" key="3">
    <source>
        <dbReference type="ARBA" id="ARBA00022676"/>
    </source>
</evidence>
<accession>A0A1M7Z7Z9</accession>
<evidence type="ECO:0000259" key="10">
    <source>
        <dbReference type="Pfam" id="PF04138"/>
    </source>
</evidence>
<proteinExistence type="inferred from homology"/>
<keyword evidence="12" id="KW-1185">Reference proteome</keyword>
<comment type="subcellular location">
    <subcellularLocation>
        <location evidence="1">Membrane</location>
        <topology evidence="1">Multi-pass membrane protein</topology>
    </subcellularLocation>
</comment>
<sequence>MNASPQISAAPDLSIVVPTYNESANVAELVRRLDAELGGIRWEVIFVDDNSPDGTYRVVKDLSARDGRVRCIRRVGRRGLAGACIEGILSSSAPTVAVMDADLQHDESILPAMYKAIQDGADLVVGSRYVDGGSSTGGLSSVRQWGSTLATTLARKFLRIELSDPMSGFFMIRREKVEETADDLSRQGFKILLDIVASSRSKLKTAEIPFTFRERLAGESKLDSLVTAEYLGLLFSKITGGVLPTRFLMYLGVGASGVVVNLAVLTLVFNLLKLEFSWAQLIATFAAMTWNFVLNNQLTYRDRRLRGVSFLVGLASFYLVCSLGTLANVGVASWLFQMDTGLWFAGLAGAIISAVFNYAASAALTWRK</sequence>
<evidence type="ECO:0000256" key="4">
    <source>
        <dbReference type="ARBA" id="ARBA00022679"/>
    </source>
</evidence>
<dbReference type="Pfam" id="PF00535">
    <property type="entry name" value="Glycos_transf_2"/>
    <property type="match status" value="1"/>
</dbReference>
<dbReference type="GO" id="GO:0004582">
    <property type="term" value="F:dolichyl-phosphate beta-D-mannosyltransferase activity"/>
    <property type="evidence" value="ECO:0007669"/>
    <property type="project" value="InterPro"/>
</dbReference>
<comment type="similarity">
    <text evidence="2">Belongs to the glycosyltransferase 2 family.</text>
</comment>
<dbReference type="SUPFAM" id="SSF53448">
    <property type="entry name" value="Nucleotide-diphospho-sugar transferases"/>
    <property type="match status" value="1"/>
</dbReference>
<evidence type="ECO:0000256" key="8">
    <source>
        <dbReference type="SAM" id="Phobius"/>
    </source>
</evidence>
<feature type="transmembrane region" description="Helical" evidence="8">
    <location>
        <begin position="310"/>
        <end position="336"/>
    </location>
</feature>
<organism evidence="11 12">
    <name type="scientific">Pseudoxanthobacter soli DSM 19599</name>
    <dbReference type="NCBI Taxonomy" id="1123029"/>
    <lineage>
        <taxon>Bacteria</taxon>
        <taxon>Pseudomonadati</taxon>
        <taxon>Pseudomonadota</taxon>
        <taxon>Alphaproteobacteria</taxon>
        <taxon>Hyphomicrobiales</taxon>
        <taxon>Segnochrobactraceae</taxon>
        <taxon>Pseudoxanthobacter</taxon>
    </lineage>
</organism>
<evidence type="ECO:0000259" key="9">
    <source>
        <dbReference type="Pfam" id="PF00535"/>
    </source>
</evidence>
<evidence type="ECO:0000313" key="11">
    <source>
        <dbReference type="EMBL" id="SHO61063.1"/>
    </source>
</evidence>
<dbReference type="CDD" id="cd06442">
    <property type="entry name" value="DPM1_like"/>
    <property type="match status" value="1"/>
</dbReference>
<dbReference type="Pfam" id="PF04138">
    <property type="entry name" value="GtrA_DPMS_TM"/>
    <property type="match status" value="1"/>
</dbReference>
<dbReference type="InterPro" id="IPR039528">
    <property type="entry name" value="DPM1-like"/>
</dbReference>
<evidence type="ECO:0000256" key="5">
    <source>
        <dbReference type="ARBA" id="ARBA00022692"/>
    </source>
</evidence>
<dbReference type="PANTHER" id="PTHR43398:SF1">
    <property type="entry name" value="DOLICHOL-PHOSPHATE MANNOSYLTRANSFERASE SUBUNIT 1"/>
    <property type="match status" value="1"/>
</dbReference>
<dbReference type="RefSeq" id="WP_073625619.1">
    <property type="nucleotide sequence ID" value="NZ_FRXO01000001.1"/>
</dbReference>
<evidence type="ECO:0000256" key="6">
    <source>
        <dbReference type="ARBA" id="ARBA00022989"/>
    </source>
</evidence>
<evidence type="ECO:0000313" key="12">
    <source>
        <dbReference type="Proteomes" id="UP000186406"/>
    </source>
</evidence>
<dbReference type="EMBL" id="FRXO01000001">
    <property type="protein sequence ID" value="SHO61063.1"/>
    <property type="molecule type" value="Genomic_DNA"/>
</dbReference>
<dbReference type="InterPro" id="IPR001173">
    <property type="entry name" value="Glyco_trans_2-like"/>
</dbReference>
<dbReference type="AlphaFoldDB" id="A0A1M7Z7Z9"/>
<feature type="transmembrane region" description="Helical" evidence="8">
    <location>
        <begin position="278"/>
        <end position="298"/>
    </location>
</feature>
<dbReference type="GO" id="GO:0000271">
    <property type="term" value="P:polysaccharide biosynthetic process"/>
    <property type="evidence" value="ECO:0007669"/>
    <property type="project" value="InterPro"/>
</dbReference>
<keyword evidence="5 8" id="KW-0812">Transmembrane</keyword>
<protein>
    <submittedName>
        <fullName evidence="11">Dolichol-phosphate mannosyltransferase</fullName>
    </submittedName>
</protein>
<dbReference type="GO" id="GO:0009247">
    <property type="term" value="P:glycolipid biosynthetic process"/>
    <property type="evidence" value="ECO:0007669"/>
    <property type="project" value="TreeGrafter"/>
</dbReference>
<evidence type="ECO:0000256" key="2">
    <source>
        <dbReference type="ARBA" id="ARBA00006739"/>
    </source>
</evidence>
<dbReference type="InterPro" id="IPR029044">
    <property type="entry name" value="Nucleotide-diphossugar_trans"/>
</dbReference>
<dbReference type="OrthoDB" id="9811222at2"/>
<name>A0A1M7Z7Z9_9HYPH</name>
<feature type="transmembrane region" description="Helical" evidence="8">
    <location>
        <begin position="247"/>
        <end position="272"/>
    </location>
</feature>
<dbReference type="Proteomes" id="UP000186406">
    <property type="component" value="Unassembled WGS sequence"/>
</dbReference>
<reference evidence="11 12" key="1">
    <citation type="submission" date="2016-12" db="EMBL/GenBank/DDBJ databases">
        <authorList>
            <person name="Song W.-J."/>
            <person name="Kurnit D.M."/>
        </authorList>
    </citation>
    <scope>NUCLEOTIDE SEQUENCE [LARGE SCALE GENOMIC DNA]</scope>
    <source>
        <strain evidence="11 12">DSM 19599</strain>
    </source>
</reference>